<dbReference type="AlphaFoldDB" id="A0A6G1L9D3"/>
<dbReference type="OrthoDB" id="10266451at2759"/>
<dbReference type="EMBL" id="ML995833">
    <property type="protein sequence ID" value="KAF2769455.1"/>
    <property type="molecule type" value="Genomic_DNA"/>
</dbReference>
<dbReference type="CDD" id="cd09245">
    <property type="entry name" value="BRO1_UmRIM23-like"/>
    <property type="match status" value="1"/>
</dbReference>
<protein>
    <recommendedName>
        <fullName evidence="2">pH-response regulator protein palC</fullName>
    </recommendedName>
</protein>
<dbReference type="InterPro" id="IPR037505">
    <property type="entry name" value="pH-resp_palC"/>
</dbReference>
<dbReference type="InterPro" id="IPR038499">
    <property type="entry name" value="BRO1_sf"/>
</dbReference>
<accession>A0A6G1L9D3</accession>
<organism evidence="5 6">
    <name type="scientific">Teratosphaeria nubilosa</name>
    <dbReference type="NCBI Taxonomy" id="161662"/>
    <lineage>
        <taxon>Eukaryota</taxon>
        <taxon>Fungi</taxon>
        <taxon>Dikarya</taxon>
        <taxon>Ascomycota</taxon>
        <taxon>Pezizomycotina</taxon>
        <taxon>Dothideomycetes</taxon>
        <taxon>Dothideomycetidae</taxon>
        <taxon>Mycosphaerellales</taxon>
        <taxon>Teratosphaeriaceae</taxon>
        <taxon>Teratosphaeria</taxon>
    </lineage>
</organism>
<evidence type="ECO:0000313" key="6">
    <source>
        <dbReference type="Proteomes" id="UP000799436"/>
    </source>
</evidence>
<evidence type="ECO:0000259" key="4">
    <source>
        <dbReference type="PROSITE" id="PS51180"/>
    </source>
</evidence>
<feature type="compositionally biased region" description="Basic and acidic residues" evidence="3">
    <location>
        <begin position="350"/>
        <end position="363"/>
    </location>
</feature>
<dbReference type="GO" id="GO:0005886">
    <property type="term" value="C:plasma membrane"/>
    <property type="evidence" value="ECO:0007669"/>
    <property type="project" value="TreeGrafter"/>
</dbReference>
<feature type="region of interest" description="Disordered" evidence="3">
    <location>
        <begin position="428"/>
        <end position="484"/>
    </location>
</feature>
<evidence type="ECO:0000313" key="5">
    <source>
        <dbReference type="EMBL" id="KAF2769455.1"/>
    </source>
</evidence>
<dbReference type="PANTHER" id="PTHR40463:SF1">
    <property type="entry name" value="PH-RESPONSE REGULATOR PROTEIN PALC"/>
    <property type="match status" value="1"/>
</dbReference>
<name>A0A6G1L9D3_9PEZI</name>
<keyword evidence="6" id="KW-1185">Reference proteome</keyword>
<sequence>MPFPFVLPTTSSVLLSNCFESATHPSLPLTATTKRNILKDALKKHKRLSSREKTTHLPTVLDALIGYLPYLLALNAASGFGDIGAERVDLGVKTPLAVEWRSTLSATLPGREPPRPKFTGLHHEVAFVLSTLAYVHSLQARTQLRILQANETVSLTAEQRTTAISTAMKSLLEAQSIHAYLLTIPTVSAAKDAPPDIQPPTISALASLALSEATLIVVSKDDPYAAAVADDRNESNRDWMYKAPSIPKVRATLLGRICLAAAEHASQAQGLLNRSGSAAGKIDDDLVRYVGDLRRTARGKAARFFAIDAELSGKTGEALAWLKGARKEMALAVESEDGKRKGLRGLKQSWQERREDKKVEKGSSEWGMDAGRFEEGRVVEMLEAKWDRENSTINVQIVPPHEPLLASMPSGREYHSTQPYVPPTLDSGTLAMMRAPPDPNEAAFRGDEEDSGDEASGTGRGEPVGAFPGTAHDYGRSATSSSYY</sequence>
<dbReference type="SMART" id="SM01041">
    <property type="entry name" value="BRO1"/>
    <property type="match status" value="1"/>
</dbReference>
<feature type="domain" description="BRO1" evidence="4">
    <location>
        <begin position="1"/>
        <end position="275"/>
    </location>
</feature>
<dbReference type="PANTHER" id="PTHR40463">
    <property type="entry name" value="PH-RESPONSE REGULATOR PROTEIN PALC"/>
    <property type="match status" value="1"/>
</dbReference>
<evidence type="ECO:0000256" key="2">
    <source>
        <dbReference type="ARBA" id="ARBA00022193"/>
    </source>
</evidence>
<feature type="region of interest" description="Disordered" evidence="3">
    <location>
        <begin position="341"/>
        <end position="363"/>
    </location>
</feature>
<dbReference type="Proteomes" id="UP000799436">
    <property type="component" value="Unassembled WGS sequence"/>
</dbReference>
<dbReference type="PROSITE" id="PS51180">
    <property type="entry name" value="BRO1"/>
    <property type="match status" value="1"/>
</dbReference>
<dbReference type="GO" id="GO:0071467">
    <property type="term" value="P:cellular response to pH"/>
    <property type="evidence" value="ECO:0007669"/>
    <property type="project" value="InterPro"/>
</dbReference>
<evidence type="ECO:0000256" key="3">
    <source>
        <dbReference type="SAM" id="MobiDB-lite"/>
    </source>
</evidence>
<dbReference type="InterPro" id="IPR004328">
    <property type="entry name" value="BRO1_dom"/>
</dbReference>
<comment type="similarity">
    <text evidence="1">Belongs to the palC family.</text>
</comment>
<evidence type="ECO:0000256" key="1">
    <source>
        <dbReference type="ARBA" id="ARBA00010997"/>
    </source>
</evidence>
<gene>
    <name evidence="5" type="ORF">EJ03DRAFT_92124</name>
</gene>
<proteinExistence type="inferred from homology"/>
<reference evidence="5" key="1">
    <citation type="journal article" date="2020" name="Stud. Mycol.">
        <title>101 Dothideomycetes genomes: a test case for predicting lifestyles and emergence of pathogens.</title>
        <authorList>
            <person name="Haridas S."/>
            <person name="Albert R."/>
            <person name="Binder M."/>
            <person name="Bloem J."/>
            <person name="Labutti K."/>
            <person name="Salamov A."/>
            <person name="Andreopoulos B."/>
            <person name="Baker S."/>
            <person name="Barry K."/>
            <person name="Bills G."/>
            <person name="Bluhm B."/>
            <person name="Cannon C."/>
            <person name="Castanera R."/>
            <person name="Culley D."/>
            <person name="Daum C."/>
            <person name="Ezra D."/>
            <person name="Gonzalez J."/>
            <person name="Henrissat B."/>
            <person name="Kuo A."/>
            <person name="Liang C."/>
            <person name="Lipzen A."/>
            <person name="Lutzoni F."/>
            <person name="Magnuson J."/>
            <person name="Mondo S."/>
            <person name="Nolan M."/>
            <person name="Ohm R."/>
            <person name="Pangilinan J."/>
            <person name="Park H.-J."/>
            <person name="Ramirez L."/>
            <person name="Alfaro M."/>
            <person name="Sun H."/>
            <person name="Tritt A."/>
            <person name="Yoshinaga Y."/>
            <person name="Zwiers L.-H."/>
            <person name="Turgeon B."/>
            <person name="Goodwin S."/>
            <person name="Spatafora J."/>
            <person name="Crous P."/>
            <person name="Grigoriev I."/>
        </authorList>
    </citation>
    <scope>NUCLEOTIDE SEQUENCE</scope>
    <source>
        <strain evidence="5">CBS 116005</strain>
    </source>
</reference>
<dbReference type="Gene3D" id="1.25.40.280">
    <property type="entry name" value="alix/aip1 like domains"/>
    <property type="match status" value="1"/>
</dbReference>